<evidence type="ECO:0000256" key="1">
    <source>
        <dbReference type="ARBA" id="ARBA00010086"/>
    </source>
</evidence>
<dbReference type="PANTHER" id="PTHR12303">
    <property type="entry name" value="CARNOSINE N-METHYLTRANSFERASE"/>
    <property type="match status" value="1"/>
</dbReference>
<gene>
    <name evidence="10" type="ORF">SACU0126_LOCUS12043</name>
</gene>
<keyword evidence="8" id="KW-0175">Coiled coil</keyword>
<dbReference type="GO" id="GO:0005524">
    <property type="term" value="F:ATP binding"/>
    <property type="evidence" value="ECO:0007669"/>
    <property type="project" value="UniProtKB-KW"/>
</dbReference>
<dbReference type="SUPFAM" id="SSF53335">
    <property type="entry name" value="S-adenosyl-L-methionine-dependent methyltransferases"/>
    <property type="match status" value="1"/>
</dbReference>
<dbReference type="EC" id="2.1.1.22" evidence="2"/>
<dbReference type="GO" id="GO:0006438">
    <property type="term" value="P:valyl-tRNA aminoacylation"/>
    <property type="evidence" value="ECO:0007669"/>
    <property type="project" value="InterPro"/>
</dbReference>
<proteinExistence type="inferred from homology"/>
<dbReference type="PANTHER" id="PTHR12303:SF6">
    <property type="entry name" value="CARNOSINE N-METHYLTRANSFERASE"/>
    <property type="match status" value="1"/>
</dbReference>
<evidence type="ECO:0000256" key="3">
    <source>
        <dbReference type="ARBA" id="ARBA00022603"/>
    </source>
</evidence>
<dbReference type="InterPro" id="IPR037118">
    <property type="entry name" value="Val-tRNA_synth_C_sf"/>
</dbReference>
<dbReference type="SMART" id="SM01296">
    <property type="entry name" value="N2227"/>
    <property type="match status" value="1"/>
</dbReference>
<evidence type="ECO:0000256" key="6">
    <source>
        <dbReference type="ARBA" id="ARBA00022741"/>
    </source>
</evidence>
<dbReference type="GO" id="GO:0032259">
    <property type="term" value="P:methylation"/>
    <property type="evidence" value="ECO:0007669"/>
    <property type="project" value="UniProtKB-KW"/>
</dbReference>
<dbReference type="EMBL" id="HBIQ01037259">
    <property type="protein sequence ID" value="CAE0548809.1"/>
    <property type="molecule type" value="Transcribed_RNA"/>
</dbReference>
<dbReference type="InterPro" id="IPR010978">
    <property type="entry name" value="tRNA-bd_arm"/>
</dbReference>
<organism evidence="10">
    <name type="scientific">Strombidinopsis acuminata</name>
    <dbReference type="NCBI Taxonomy" id="141414"/>
    <lineage>
        <taxon>Eukaryota</taxon>
        <taxon>Sar</taxon>
        <taxon>Alveolata</taxon>
        <taxon>Ciliophora</taxon>
        <taxon>Intramacronucleata</taxon>
        <taxon>Spirotrichea</taxon>
        <taxon>Choreotrichia</taxon>
        <taxon>Choreotrichida</taxon>
        <taxon>Strombidinopsidae</taxon>
        <taxon>Strombidinopsis</taxon>
    </lineage>
</organism>
<dbReference type="Gene3D" id="1.10.287.380">
    <property type="entry name" value="Valyl-tRNA synthetase, C-terminal domain"/>
    <property type="match status" value="1"/>
</dbReference>
<evidence type="ECO:0000256" key="5">
    <source>
        <dbReference type="ARBA" id="ARBA00022691"/>
    </source>
</evidence>
<keyword evidence="7" id="KW-0067">ATP-binding</keyword>
<feature type="coiled-coil region" evidence="8">
    <location>
        <begin position="338"/>
        <end position="400"/>
    </location>
</feature>
<keyword evidence="6" id="KW-0547">Nucleotide-binding</keyword>
<evidence type="ECO:0000259" key="9">
    <source>
        <dbReference type="Pfam" id="PF10458"/>
    </source>
</evidence>
<comment type="similarity">
    <text evidence="1">Belongs to the carnosine N-methyltransferase family.</text>
</comment>
<keyword evidence="4" id="KW-0808">Transferase</keyword>
<protein>
    <recommendedName>
        <fullName evidence="2">carnosine N-methyltransferase</fullName>
        <ecNumber evidence="2">2.1.1.22</ecNumber>
    </recommendedName>
</protein>
<dbReference type="GO" id="GO:0030735">
    <property type="term" value="F:carnosine N-methyltransferase activity"/>
    <property type="evidence" value="ECO:0007669"/>
    <property type="project" value="UniProtKB-EC"/>
</dbReference>
<name>A0A7S3SBK3_9SPIT</name>
<dbReference type="SUPFAM" id="SSF46589">
    <property type="entry name" value="tRNA-binding arm"/>
    <property type="match status" value="1"/>
</dbReference>
<evidence type="ECO:0000256" key="2">
    <source>
        <dbReference type="ARBA" id="ARBA00012003"/>
    </source>
</evidence>
<dbReference type="InterPro" id="IPR012901">
    <property type="entry name" value="CARME"/>
</dbReference>
<dbReference type="Gene3D" id="1.10.730.10">
    <property type="entry name" value="Isoleucyl-tRNA Synthetase, Domain 1"/>
    <property type="match status" value="1"/>
</dbReference>
<dbReference type="AlphaFoldDB" id="A0A7S3SBK3"/>
<keyword evidence="5" id="KW-0949">S-adenosyl-L-methionine</keyword>
<evidence type="ECO:0000256" key="8">
    <source>
        <dbReference type="SAM" id="Coils"/>
    </source>
</evidence>
<reference evidence="10" key="1">
    <citation type="submission" date="2021-01" db="EMBL/GenBank/DDBJ databases">
        <authorList>
            <person name="Corre E."/>
            <person name="Pelletier E."/>
            <person name="Niang G."/>
            <person name="Scheremetjew M."/>
            <person name="Finn R."/>
            <person name="Kale V."/>
            <person name="Holt S."/>
            <person name="Cochrane G."/>
            <person name="Meng A."/>
            <person name="Brown T."/>
            <person name="Cohen L."/>
        </authorList>
    </citation>
    <scope>NUCLEOTIDE SEQUENCE</scope>
    <source>
        <strain evidence="10">SPMC142</strain>
    </source>
</reference>
<dbReference type="SUPFAM" id="SSF47323">
    <property type="entry name" value="Anticodon-binding domain of a subclass of class I aminoacyl-tRNA synthetases"/>
    <property type="match status" value="1"/>
</dbReference>
<feature type="domain" description="Valyl-tRNA synthetase tRNA-binding arm" evidence="9">
    <location>
        <begin position="333"/>
        <end position="398"/>
    </location>
</feature>
<accession>A0A7S3SBK3</accession>
<dbReference type="InterPro" id="IPR009080">
    <property type="entry name" value="tRNAsynth_Ia_anticodon-bd"/>
</dbReference>
<evidence type="ECO:0000256" key="4">
    <source>
        <dbReference type="ARBA" id="ARBA00022679"/>
    </source>
</evidence>
<dbReference type="InterPro" id="IPR019499">
    <property type="entry name" value="Val-tRNA_synth_tRNA-bd"/>
</dbReference>
<dbReference type="Pfam" id="PF07942">
    <property type="entry name" value="CARME"/>
    <property type="match status" value="1"/>
</dbReference>
<dbReference type="Pfam" id="PF10458">
    <property type="entry name" value="Val_tRNA-synt_C"/>
    <property type="match status" value="1"/>
</dbReference>
<evidence type="ECO:0000313" key="10">
    <source>
        <dbReference type="EMBL" id="CAE0548809.1"/>
    </source>
</evidence>
<sequence>MPAVLCPGCGLGRLPFELAARGYAAQGNEFSYHMLLGSHLILNRCAEIECHTIFPYVLSTAHRAGKSDHLRAVKIPDVCPRNALGDDSELSMATGEFIEVYKDQEAEWDAMATVFFLDTAKNVFLYIRIIAHVVKPGGLWINLGPLLYHYADIQEERSIEPSWEEVRAEIVKYFDIIEEDRRVARDVLYLCLDWSLRLMHPLLPYLTEELYQRLPDSPTKHKSIVIAPYPTQVNAWYNVQVEADMEVVSEIAKHFRSQKTSLGMPPGARPKGFVRHTDADTLCRLKGLATRLSRMGAIGDVQVLDDGAEAPKGSIKDVVNTQCLIFLEVAGVDLSQELTKFQKKIDSAKKMVESYEKKMNAPGYEEKVPKEVRDMNAQKMEASQKECEELKSALANIQAAMK</sequence>
<keyword evidence="3" id="KW-0489">Methyltransferase</keyword>
<dbReference type="GO" id="GO:0005737">
    <property type="term" value="C:cytoplasm"/>
    <property type="evidence" value="ECO:0007669"/>
    <property type="project" value="InterPro"/>
</dbReference>
<evidence type="ECO:0000256" key="7">
    <source>
        <dbReference type="ARBA" id="ARBA00022840"/>
    </source>
</evidence>
<dbReference type="InterPro" id="IPR029063">
    <property type="entry name" value="SAM-dependent_MTases_sf"/>
</dbReference>
<dbReference type="GO" id="GO:0004832">
    <property type="term" value="F:valine-tRNA ligase activity"/>
    <property type="evidence" value="ECO:0007669"/>
    <property type="project" value="InterPro"/>
</dbReference>